<reference evidence="1" key="1">
    <citation type="submission" date="2014-09" db="EMBL/GenBank/DDBJ databases">
        <authorList>
            <person name="Magalhaes I.L.F."/>
            <person name="Oliveira U."/>
            <person name="Santos F.R."/>
            <person name="Vidigal T.H.D.A."/>
            <person name="Brescovit A.D."/>
            <person name="Santos A.J."/>
        </authorList>
    </citation>
    <scope>NUCLEOTIDE SEQUENCE</scope>
    <source>
        <tissue evidence="1">Shoot tissue taken approximately 20 cm above the soil surface</tissue>
    </source>
</reference>
<name>A0A0A9EHJ8_ARUDO</name>
<organism evidence="1">
    <name type="scientific">Arundo donax</name>
    <name type="common">Giant reed</name>
    <name type="synonym">Donax arundinaceus</name>
    <dbReference type="NCBI Taxonomy" id="35708"/>
    <lineage>
        <taxon>Eukaryota</taxon>
        <taxon>Viridiplantae</taxon>
        <taxon>Streptophyta</taxon>
        <taxon>Embryophyta</taxon>
        <taxon>Tracheophyta</taxon>
        <taxon>Spermatophyta</taxon>
        <taxon>Magnoliopsida</taxon>
        <taxon>Liliopsida</taxon>
        <taxon>Poales</taxon>
        <taxon>Poaceae</taxon>
        <taxon>PACMAD clade</taxon>
        <taxon>Arundinoideae</taxon>
        <taxon>Arundineae</taxon>
        <taxon>Arundo</taxon>
    </lineage>
</organism>
<dbReference type="EMBL" id="GBRH01202383">
    <property type="protein sequence ID" value="JAD95512.1"/>
    <property type="molecule type" value="Transcribed_RNA"/>
</dbReference>
<accession>A0A0A9EHJ8</accession>
<evidence type="ECO:0000313" key="1">
    <source>
        <dbReference type="EMBL" id="JAD95512.1"/>
    </source>
</evidence>
<sequence length="73" mass="8421">MEKKKRPTPSVHGLLFTMRFPMSFLSFQVYASSCCSDTRLISVGIRYKPSLNFLKTSARCQPLDDFKRLKPDC</sequence>
<proteinExistence type="predicted"/>
<dbReference type="AlphaFoldDB" id="A0A0A9EHJ8"/>
<protein>
    <submittedName>
        <fullName evidence="1">Uncharacterized protein</fullName>
    </submittedName>
</protein>
<reference evidence="1" key="2">
    <citation type="journal article" date="2015" name="Data Brief">
        <title>Shoot transcriptome of the giant reed, Arundo donax.</title>
        <authorList>
            <person name="Barrero R.A."/>
            <person name="Guerrero F.D."/>
            <person name="Moolhuijzen P."/>
            <person name="Goolsby J.A."/>
            <person name="Tidwell J."/>
            <person name="Bellgard S.E."/>
            <person name="Bellgard M.I."/>
        </authorList>
    </citation>
    <scope>NUCLEOTIDE SEQUENCE</scope>
    <source>
        <tissue evidence="1">Shoot tissue taken approximately 20 cm above the soil surface</tissue>
    </source>
</reference>